<sequence length="292" mass="32530">MAIGPKISVCQHIPVAGHDLELNFQLASKLVRQAASEGCDLAVLPEYSLAIPHGEHSEWADRDSRYLKRFQQLAAELGINLVPGTIGEWEDLSGDGNFVLSNNAYFIDRSGNLLATYRKKNLWHPEREFFIKGEDEHTVFDTPEFGKVGLLICWDLGFPEAFRCLVKLGVETIIAPTCWTHADAGPGLRYNKNSEGQFLNALCTLRAFENEVVFVFANIGAEEQDRALGGVGMSQICAPFFGQIAGFTDQRRGVITAEVDYSCLKVAEEVYKVRQDVMKTDWHYGTKCDKCG</sequence>
<dbReference type="Gene3D" id="3.60.110.10">
    <property type="entry name" value="Carbon-nitrogen hydrolase"/>
    <property type="match status" value="1"/>
</dbReference>
<protein>
    <submittedName>
        <fullName evidence="3">Hydrolase, carbon-nitrogen family</fullName>
    </submittedName>
</protein>
<name>R4X891_TAPDE</name>
<comment type="caution">
    <text evidence="3">The sequence shown here is derived from an EMBL/GenBank/DDBJ whole genome shotgun (WGS) entry which is preliminary data.</text>
</comment>
<dbReference type="EMBL" id="CAHR02000057">
    <property type="protein sequence ID" value="CCG81764.1"/>
    <property type="molecule type" value="Genomic_DNA"/>
</dbReference>
<evidence type="ECO:0000259" key="2">
    <source>
        <dbReference type="PROSITE" id="PS50263"/>
    </source>
</evidence>
<dbReference type="eggNOG" id="KOG0806">
    <property type="taxonomic scope" value="Eukaryota"/>
</dbReference>
<gene>
    <name evidence="3" type="ORF">TAPDE_001609</name>
</gene>
<dbReference type="InterPro" id="IPR050345">
    <property type="entry name" value="Aliph_Amidase/BUP"/>
</dbReference>
<keyword evidence="4" id="KW-1185">Reference proteome</keyword>
<reference evidence="3 4" key="1">
    <citation type="journal article" date="2013" name="MBio">
        <title>Genome sequencing of the plant pathogen Taphrina deformans, the causal agent of peach leaf curl.</title>
        <authorList>
            <person name="Cisse O.H."/>
            <person name="Almeida J.M.G.C.F."/>
            <person name="Fonseca A."/>
            <person name="Kumar A.A."/>
            <person name="Salojaervi J."/>
            <person name="Overmyer K."/>
            <person name="Hauser P.M."/>
            <person name="Pagni M."/>
        </authorList>
    </citation>
    <scope>NUCLEOTIDE SEQUENCE [LARGE SCALE GENOMIC DNA]</scope>
    <source>
        <strain evidence="4">PYCC 5710 / ATCC 11124 / CBS 356.35 / IMI 108563 / JCM 9778 / NBRC 8474</strain>
    </source>
</reference>
<dbReference type="STRING" id="1097556.R4X891"/>
<dbReference type="OrthoDB" id="412018at2759"/>
<dbReference type="InterPro" id="IPR003010">
    <property type="entry name" value="C-N_Hydrolase"/>
</dbReference>
<dbReference type="InterPro" id="IPR036526">
    <property type="entry name" value="C-N_Hydrolase_sf"/>
</dbReference>
<dbReference type="PANTHER" id="PTHR43674">
    <property type="entry name" value="NITRILASE C965.09-RELATED"/>
    <property type="match status" value="1"/>
</dbReference>
<dbReference type="GO" id="GO:0016811">
    <property type="term" value="F:hydrolase activity, acting on carbon-nitrogen (but not peptide) bonds, in linear amides"/>
    <property type="evidence" value="ECO:0007669"/>
    <property type="project" value="TreeGrafter"/>
</dbReference>
<organism evidence="3 4">
    <name type="scientific">Taphrina deformans (strain PYCC 5710 / ATCC 11124 / CBS 356.35 / IMI 108563 / JCM 9778 / NBRC 8474)</name>
    <name type="common">Peach leaf curl fungus</name>
    <name type="synonym">Lalaria deformans</name>
    <dbReference type="NCBI Taxonomy" id="1097556"/>
    <lineage>
        <taxon>Eukaryota</taxon>
        <taxon>Fungi</taxon>
        <taxon>Dikarya</taxon>
        <taxon>Ascomycota</taxon>
        <taxon>Taphrinomycotina</taxon>
        <taxon>Taphrinomycetes</taxon>
        <taxon>Taphrinales</taxon>
        <taxon>Taphrinaceae</taxon>
        <taxon>Taphrina</taxon>
    </lineage>
</organism>
<dbReference type="AlphaFoldDB" id="R4X891"/>
<dbReference type="CDD" id="cd07197">
    <property type="entry name" value="nitrilase"/>
    <property type="match status" value="1"/>
</dbReference>
<dbReference type="Proteomes" id="UP000013776">
    <property type="component" value="Unassembled WGS sequence"/>
</dbReference>
<dbReference type="PROSITE" id="PS50263">
    <property type="entry name" value="CN_HYDROLASE"/>
    <property type="match status" value="1"/>
</dbReference>
<dbReference type="PANTHER" id="PTHR43674:SF16">
    <property type="entry name" value="CARBON-NITROGEN FAMILY, PUTATIVE (AFU_ORTHOLOGUE AFUA_5G02350)-RELATED"/>
    <property type="match status" value="1"/>
</dbReference>
<evidence type="ECO:0000313" key="4">
    <source>
        <dbReference type="Proteomes" id="UP000013776"/>
    </source>
</evidence>
<evidence type="ECO:0000313" key="3">
    <source>
        <dbReference type="EMBL" id="CCG81764.1"/>
    </source>
</evidence>
<evidence type="ECO:0000256" key="1">
    <source>
        <dbReference type="ARBA" id="ARBA00022801"/>
    </source>
</evidence>
<accession>R4X891</accession>
<dbReference type="SUPFAM" id="SSF56317">
    <property type="entry name" value="Carbon-nitrogen hydrolase"/>
    <property type="match status" value="1"/>
</dbReference>
<feature type="domain" description="CN hydrolase" evidence="2">
    <location>
        <begin position="5"/>
        <end position="261"/>
    </location>
</feature>
<proteinExistence type="predicted"/>
<keyword evidence="1 3" id="KW-0378">Hydrolase</keyword>
<dbReference type="Pfam" id="PF00795">
    <property type="entry name" value="CN_hydrolase"/>
    <property type="match status" value="1"/>
</dbReference>